<keyword evidence="4" id="KW-0677">Repeat</keyword>
<name>A0ABZ3IUZ7_9FIRM</name>
<evidence type="ECO:0000256" key="3">
    <source>
        <dbReference type="ARBA" id="ARBA00022723"/>
    </source>
</evidence>
<dbReference type="InterPro" id="IPR011992">
    <property type="entry name" value="EF-hand-dom_pair"/>
</dbReference>
<evidence type="ECO:0000256" key="4">
    <source>
        <dbReference type="ARBA" id="ARBA00022737"/>
    </source>
</evidence>
<evidence type="ECO:0000256" key="1">
    <source>
        <dbReference type="ARBA" id="ARBA00004613"/>
    </source>
</evidence>
<evidence type="ECO:0000256" key="2">
    <source>
        <dbReference type="ARBA" id="ARBA00022525"/>
    </source>
</evidence>
<evidence type="ECO:0000256" key="7">
    <source>
        <dbReference type="SAM" id="MobiDB-lite"/>
    </source>
</evidence>
<evidence type="ECO:0000256" key="6">
    <source>
        <dbReference type="ARBA" id="ARBA00023180"/>
    </source>
</evidence>
<dbReference type="SMART" id="SM00054">
    <property type="entry name" value="EFh"/>
    <property type="match status" value="3"/>
</dbReference>
<dbReference type="PANTHER" id="PTHR10827:SF98">
    <property type="entry name" value="45 KDA CALCIUM-BINDING PROTEIN"/>
    <property type="match status" value="1"/>
</dbReference>
<feature type="region of interest" description="Disordered" evidence="7">
    <location>
        <begin position="193"/>
        <end position="224"/>
    </location>
</feature>
<dbReference type="RefSeq" id="WP_094607235.1">
    <property type="nucleotide sequence ID" value="NZ_CP155573.1"/>
</dbReference>
<feature type="region of interest" description="Disordered" evidence="7">
    <location>
        <begin position="18"/>
        <end position="44"/>
    </location>
</feature>
<dbReference type="SUPFAM" id="SSF47473">
    <property type="entry name" value="EF-hand"/>
    <property type="match status" value="1"/>
</dbReference>
<keyword evidence="10" id="KW-1185">Reference proteome</keyword>
<dbReference type="Gene3D" id="1.10.238.10">
    <property type="entry name" value="EF-hand"/>
    <property type="match status" value="2"/>
</dbReference>
<gene>
    <name evidence="9" type="ORF">SPSIL_057480</name>
</gene>
<proteinExistence type="predicted"/>
<evidence type="ECO:0000313" key="9">
    <source>
        <dbReference type="EMBL" id="XFO69514.1"/>
    </source>
</evidence>
<dbReference type="InterPro" id="IPR018247">
    <property type="entry name" value="EF_Hand_1_Ca_BS"/>
</dbReference>
<keyword evidence="6" id="KW-0325">Glycoprotein</keyword>
<evidence type="ECO:0000259" key="8">
    <source>
        <dbReference type="PROSITE" id="PS50222"/>
    </source>
</evidence>
<dbReference type="InterPro" id="IPR019577">
    <property type="entry name" value="SPARC/Testican_Ca-bd-dom"/>
</dbReference>
<evidence type="ECO:0000256" key="5">
    <source>
        <dbReference type="ARBA" id="ARBA00023157"/>
    </source>
</evidence>
<protein>
    <recommendedName>
        <fullName evidence="8">EF-hand domain-containing protein</fullName>
    </recommendedName>
</protein>
<feature type="domain" description="EF-hand" evidence="8">
    <location>
        <begin position="91"/>
        <end position="126"/>
    </location>
</feature>
<accession>A0ABZ3IUZ7</accession>
<keyword evidence="5" id="KW-1015">Disulfide bond</keyword>
<dbReference type="Pfam" id="PF10591">
    <property type="entry name" value="SPARC_Ca_bdg"/>
    <property type="match status" value="1"/>
</dbReference>
<dbReference type="Proteomes" id="UP000216752">
    <property type="component" value="Chromosome"/>
</dbReference>
<dbReference type="PANTHER" id="PTHR10827">
    <property type="entry name" value="RETICULOCALBIN"/>
    <property type="match status" value="1"/>
</dbReference>
<keyword evidence="3" id="KW-0479">Metal-binding</keyword>
<dbReference type="PROSITE" id="PS50222">
    <property type="entry name" value="EF_HAND_2"/>
    <property type="match status" value="2"/>
</dbReference>
<sequence length="224" mass="24146">MSISSVNSSNWASLLTSSMKSNASSSTTTETSTSSLEGVVSSNSDGDTFQISKSMYKDRDKLAAYLYSKLDTNDDDSLTEEEFLAACPSVITEEMSENIYKSMDADGDGSVSEAEFGTAYVTALESEHPPFNDQSKKEEITTETSITKAKLTYLQNFINMDTDGDGLVSEDEFSIVRPGDVTAEMSKNLFSSFDTDSSGSLTESEYETAMSNAPSVDTAVTSVE</sequence>
<reference evidence="9" key="1">
    <citation type="submission" date="2024-05" db="EMBL/GenBank/DDBJ databases">
        <title>Isolation and characterization of Sporomusa carbonis sp. nov., a carboxydotrophic hydrogenogen in the genus of Sporomusa isolated from a charcoal burning pile.</title>
        <authorList>
            <person name="Boeer T."/>
            <person name="Rosenbaum F."/>
            <person name="Eysell L."/>
            <person name="Mueller V."/>
            <person name="Daniel R."/>
            <person name="Poehlein A."/>
        </authorList>
    </citation>
    <scope>NUCLEOTIDE SEQUENCE [LARGE SCALE GENOMIC DNA]</scope>
    <source>
        <strain evidence="9">DSM 10669</strain>
    </source>
</reference>
<dbReference type="EMBL" id="CP155573">
    <property type="protein sequence ID" value="XFO69514.1"/>
    <property type="molecule type" value="Genomic_DNA"/>
</dbReference>
<feature type="domain" description="EF-hand" evidence="8">
    <location>
        <begin position="181"/>
        <end position="216"/>
    </location>
</feature>
<keyword evidence="2" id="KW-0964">Secreted</keyword>
<dbReference type="PROSITE" id="PS00018">
    <property type="entry name" value="EF_HAND_1"/>
    <property type="match status" value="2"/>
</dbReference>
<dbReference type="InterPro" id="IPR002048">
    <property type="entry name" value="EF_hand_dom"/>
</dbReference>
<comment type="subcellular location">
    <subcellularLocation>
        <location evidence="1">Secreted</location>
    </subcellularLocation>
</comment>
<organism evidence="9 10">
    <name type="scientific">Sporomusa silvacetica DSM 10669</name>
    <dbReference type="NCBI Taxonomy" id="1123289"/>
    <lineage>
        <taxon>Bacteria</taxon>
        <taxon>Bacillati</taxon>
        <taxon>Bacillota</taxon>
        <taxon>Negativicutes</taxon>
        <taxon>Selenomonadales</taxon>
        <taxon>Sporomusaceae</taxon>
        <taxon>Sporomusa</taxon>
    </lineage>
</organism>
<dbReference type="Pfam" id="PF13202">
    <property type="entry name" value="EF-hand_5"/>
    <property type="match status" value="2"/>
</dbReference>
<evidence type="ECO:0000313" key="10">
    <source>
        <dbReference type="Proteomes" id="UP000216752"/>
    </source>
</evidence>